<feature type="region of interest" description="Disordered" evidence="1">
    <location>
        <begin position="70"/>
        <end position="125"/>
    </location>
</feature>
<feature type="compositionally biased region" description="Basic and acidic residues" evidence="1">
    <location>
        <begin position="492"/>
        <end position="504"/>
    </location>
</feature>
<dbReference type="STRING" id="2004952.A0A2C5XV29"/>
<dbReference type="EMBL" id="NJES01000718">
    <property type="protein sequence ID" value="PHH69738.1"/>
    <property type="molecule type" value="Genomic_DNA"/>
</dbReference>
<feature type="region of interest" description="Disordered" evidence="1">
    <location>
        <begin position="247"/>
        <end position="414"/>
    </location>
</feature>
<feature type="compositionally biased region" description="Polar residues" evidence="1">
    <location>
        <begin position="247"/>
        <end position="271"/>
    </location>
</feature>
<feature type="compositionally biased region" description="Basic and acidic residues" evidence="1">
    <location>
        <begin position="273"/>
        <end position="286"/>
    </location>
</feature>
<sequence>MAVRFHMIRAVPAAILGCMQHKASLSLHTEAAQRKHRIWAMPSTPRRRSARLAKTPKAATVTVDKELASVAEEEEGGSKTPSCSVAKSKAKKILSTPQSSTIKPPHDEMHPSKARPAAGEPSSGLQLGFSDIAAGAPTPSKSGTMAKGVVPSSPFSFRADKQLSSDARRMMDEIRGQALKFRADIVAQKEQEDAQPTSIGGRVIAKLKGRGRYSAAHTAEFDKMDSIEGHASAWRAQNGRFTPFKSSLKQSASKNTLDGSVNSTFRSSPSKTRLVDASDPAPERNLKRTSSVANLDHGSADARKLYTSVNAKRAKQLPQDDISSGRPVSRDASALPRPVPNPSTLPRSRSSGLARLMSPTKASLAHSTDARKPLTPSPSKTSLYGLSQSASTTRLPTSKGAAAPGRRLLSPGRLQKVKSMIRGQALDLGRDVKTAIPQPAVQTSQTPAPVSRTDKPLPPVPATTPRRKLTKRVDFTPETKAVLSQRSPSPLKSDRPPLREIEIEHYDDDDDELPDSPGFKNNANRLYPDLSPLRRLVMPGSSAVDERGAFTFRSDRQCKFEDARDTTTKASIRRVRESAVPMPGDFPAPPSPSNHSNKENASPTRLLPGRAHGMQNKKRHRVKSDSEDADEEAAARAMKKRKNAHVPEGQALLAPRLLASKKATIPGKKSGGAVLSKSRLNMLARPKKRG</sequence>
<evidence type="ECO:0000313" key="3">
    <source>
        <dbReference type="Proteomes" id="UP000226431"/>
    </source>
</evidence>
<name>A0A2C5XV29_9HYPO</name>
<accession>A0A2C5XV29</accession>
<organism evidence="2 3">
    <name type="scientific">Ophiocordyceps camponoti-rufipedis</name>
    <dbReference type="NCBI Taxonomy" id="2004952"/>
    <lineage>
        <taxon>Eukaryota</taxon>
        <taxon>Fungi</taxon>
        <taxon>Dikarya</taxon>
        <taxon>Ascomycota</taxon>
        <taxon>Pezizomycotina</taxon>
        <taxon>Sordariomycetes</taxon>
        <taxon>Hypocreomycetidae</taxon>
        <taxon>Hypocreales</taxon>
        <taxon>Ophiocordycipitaceae</taxon>
        <taxon>Ophiocordyceps</taxon>
    </lineage>
</organism>
<proteinExistence type="predicted"/>
<feature type="compositionally biased region" description="Polar residues" evidence="1">
    <location>
        <begin position="377"/>
        <end position="396"/>
    </location>
</feature>
<protein>
    <recommendedName>
        <fullName evidence="4">Erythromycin esterase</fullName>
    </recommendedName>
</protein>
<comment type="caution">
    <text evidence="2">The sequence shown here is derived from an EMBL/GenBank/DDBJ whole genome shotgun (WGS) entry which is preliminary data.</text>
</comment>
<evidence type="ECO:0008006" key="4">
    <source>
        <dbReference type="Google" id="ProtNLM"/>
    </source>
</evidence>
<evidence type="ECO:0000256" key="1">
    <source>
        <dbReference type="SAM" id="MobiDB-lite"/>
    </source>
</evidence>
<feature type="compositionally biased region" description="Polar residues" evidence="1">
    <location>
        <begin position="593"/>
        <end position="603"/>
    </location>
</feature>
<feature type="region of interest" description="Disordered" evidence="1">
    <location>
        <begin position="437"/>
        <end position="526"/>
    </location>
</feature>
<dbReference type="OrthoDB" id="5204833at2759"/>
<dbReference type="AlphaFoldDB" id="A0A2C5XV29"/>
<evidence type="ECO:0000313" key="2">
    <source>
        <dbReference type="EMBL" id="PHH69738.1"/>
    </source>
</evidence>
<reference evidence="2 3" key="1">
    <citation type="submission" date="2017-06" db="EMBL/GenBank/DDBJ databases">
        <title>Ant-infecting Ophiocordyceps genomes reveal a high diversity of potential behavioral manipulation genes and a possible major role for enterotoxins.</title>
        <authorList>
            <person name="De Bekker C."/>
            <person name="Evans H.C."/>
            <person name="Brachmann A."/>
            <person name="Hughes D.P."/>
        </authorList>
    </citation>
    <scope>NUCLEOTIDE SEQUENCE [LARGE SCALE GENOMIC DNA]</scope>
    <source>
        <strain evidence="2 3">Map16</strain>
    </source>
</reference>
<gene>
    <name evidence="2" type="ORF">CDD80_6525</name>
</gene>
<feature type="compositionally biased region" description="Acidic residues" evidence="1">
    <location>
        <begin position="505"/>
        <end position="514"/>
    </location>
</feature>
<feature type="region of interest" description="Disordered" evidence="1">
    <location>
        <begin position="562"/>
        <end position="690"/>
    </location>
</feature>
<keyword evidence="3" id="KW-1185">Reference proteome</keyword>
<dbReference type="Proteomes" id="UP000226431">
    <property type="component" value="Unassembled WGS sequence"/>
</dbReference>